<feature type="compositionally biased region" description="Basic residues" evidence="1">
    <location>
        <begin position="12"/>
        <end position="22"/>
    </location>
</feature>
<dbReference type="PaxDb" id="269797-Mbar_A0690"/>
<reference evidence="2" key="1">
    <citation type="submission" date="2006-06" db="EMBL/GenBank/DDBJ databases">
        <title>Complete sequence of chromosome 1 of Methanosarcina barkeri str. fusaro.</title>
        <authorList>
            <person name="Copeland A."/>
            <person name="Lucas S."/>
            <person name="Lapidus A."/>
            <person name="Barry K."/>
            <person name="Detter J.C."/>
            <person name="Glavina T."/>
            <person name="Hammon N."/>
            <person name="Israni S."/>
            <person name="Pitluck S."/>
            <person name="Goodwin L.A."/>
            <person name="Saunders E.H."/>
            <person name="Schmutz J."/>
            <person name="Larimer F."/>
            <person name="Land M."/>
            <person name="Anderson I."/>
            <person name="Richardson P."/>
        </authorList>
    </citation>
    <scope>NUCLEOTIDE SEQUENCE</scope>
    <source>
        <strain evidence="2">Fusaro</strain>
    </source>
</reference>
<gene>
    <name evidence="2" type="ordered locus">Mbar_A0690</name>
</gene>
<proteinExistence type="predicted"/>
<sequence>MTADAMYDTAKIRKYNRRKGIKSNRPENKGNRKKKKRERPIKVDQDEYKKKSIVKRFFSWIESCKKVFPRYEIKETSYLGVVMVAVIIRLNELLG</sequence>
<feature type="region of interest" description="Disordered" evidence="1">
    <location>
        <begin position="1"/>
        <end position="42"/>
    </location>
</feature>
<dbReference type="AlphaFoldDB" id="Q46EM4"/>
<evidence type="ECO:0000313" key="2">
    <source>
        <dbReference type="EMBL" id="AAZ69668.1"/>
    </source>
</evidence>
<dbReference type="EMBL" id="CP000099">
    <property type="protein sequence ID" value="AAZ69668.1"/>
    <property type="molecule type" value="Genomic_DNA"/>
</dbReference>
<protein>
    <submittedName>
        <fullName evidence="2">Putative IS1648 transposase</fullName>
    </submittedName>
</protein>
<dbReference type="KEGG" id="mba:Mbar_A0690"/>
<dbReference type="eggNOG" id="arCOG03506">
    <property type="taxonomic scope" value="Archaea"/>
</dbReference>
<name>Q46EM4_METBF</name>
<evidence type="ECO:0000256" key="1">
    <source>
        <dbReference type="SAM" id="MobiDB-lite"/>
    </source>
</evidence>
<organism evidence="2">
    <name type="scientific">Methanosarcina barkeri (strain Fusaro / DSM 804)</name>
    <dbReference type="NCBI Taxonomy" id="269797"/>
    <lineage>
        <taxon>Archaea</taxon>
        <taxon>Methanobacteriati</taxon>
        <taxon>Methanobacteriota</taxon>
        <taxon>Stenosarchaea group</taxon>
        <taxon>Methanomicrobia</taxon>
        <taxon>Methanosarcinales</taxon>
        <taxon>Methanosarcinaceae</taxon>
        <taxon>Methanosarcina</taxon>
    </lineage>
</organism>
<accession>Q46EM4</accession>
<dbReference type="HOGENOM" id="CLU_2433876_0_0_2"/>
<dbReference type="OrthoDB" id="137615at2157"/>